<keyword evidence="3" id="KW-1133">Transmembrane helix</keyword>
<gene>
    <name evidence="4" type="ORF">AWC23_22030</name>
</gene>
<evidence type="ECO:0000256" key="2">
    <source>
        <dbReference type="ARBA" id="ARBA00023136"/>
    </source>
</evidence>
<keyword evidence="5" id="KW-1185">Reference proteome</keyword>
<dbReference type="PANTHER" id="PTHR37042:SF4">
    <property type="entry name" value="OUTER MEMBRANE PROTEIN RV1973"/>
    <property type="match status" value="1"/>
</dbReference>
<dbReference type="EMBL" id="LQPR01000055">
    <property type="protein sequence ID" value="ORW68190.1"/>
    <property type="molecule type" value="Genomic_DNA"/>
</dbReference>
<dbReference type="Proteomes" id="UP000193387">
    <property type="component" value="Unassembled WGS sequence"/>
</dbReference>
<evidence type="ECO:0000313" key="4">
    <source>
        <dbReference type="EMBL" id="ORW68190.1"/>
    </source>
</evidence>
<evidence type="ECO:0000256" key="1">
    <source>
        <dbReference type="ARBA" id="ARBA00004370"/>
    </source>
</evidence>
<feature type="transmembrane region" description="Helical" evidence="3">
    <location>
        <begin position="49"/>
        <end position="71"/>
    </location>
</feature>
<organism evidence="4 5">
    <name type="scientific">Mycobacterium saskatchewanense</name>
    <dbReference type="NCBI Taxonomy" id="220927"/>
    <lineage>
        <taxon>Bacteria</taxon>
        <taxon>Bacillati</taxon>
        <taxon>Actinomycetota</taxon>
        <taxon>Actinomycetes</taxon>
        <taxon>Mycobacteriales</taxon>
        <taxon>Mycobacteriaceae</taxon>
        <taxon>Mycobacterium</taxon>
        <taxon>Mycobacterium simiae complex</taxon>
    </lineage>
</organism>
<accession>A0AAJ3TVF0</accession>
<reference evidence="4 5" key="1">
    <citation type="submission" date="2016-01" db="EMBL/GenBank/DDBJ databases">
        <title>The new phylogeny of the genus Mycobacterium.</title>
        <authorList>
            <person name="Tarcisio F."/>
            <person name="Conor M."/>
            <person name="Antonella G."/>
            <person name="Elisabetta G."/>
            <person name="Giulia F.S."/>
            <person name="Sara T."/>
            <person name="Anna F."/>
            <person name="Clotilde B."/>
            <person name="Roberto B."/>
            <person name="Veronica D.S."/>
            <person name="Fabio R."/>
            <person name="Monica P."/>
            <person name="Olivier J."/>
            <person name="Enrico T."/>
            <person name="Nicola S."/>
        </authorList>
    </citation>
    <scope>NUCLEOTIDE SEQUENCE [LARGE SCALE GENOMIC DNA]</scope>
    <source>
        <strain evidence="4 5">DSM 44616</strain>
    </source>
</reference>
<keyword evidence="3" id="KW-0812">Transmembrane</keyword>
<dbReference type="AlphaFoldDB" id="A0AAJ3TVF0"/>
<dbReference type="GO" id="GO:0016020">
    <property type="term" value="C:membrane"/>
    <property type="evidence" value="ECO:0007669"/>
    <property type="project" value="UniProtKB-SubCell"/>
</dbReference>
<proteinExistence type="predicted"/>
<name>A0AAJ3TVF0_9MYCO</name>
<evidence type="ECO:0000256" key="3">
    <source>
        <dbReference type="SAM" id="Phobius"/>
    </source>
</evidence>
<sequence>MLVDAEAATESAAESGQYDCASSLDASNVSPGDAGQPADRRSGVQWRRVLVYGVLPGLALIMAMAAGYLKWYDLSAHDRRLAASESVRAASDGAIAMLSYRPETVEKDLNAARDRLTGTLRDSYSSLTRDVVIPGSKQKSISASATVPAAASVSAAPDHAVVLLFVDQTVVVGNDPATNTASRVRVMLDKVAGRWLISSFDPL</sequence>
<keyword evidence="2 3" id="KW-0472">Membrane</keyword>
<evidence type="ECO:0000313" key="5">
    <source>
        <dbReference type="Proteomes" id="UP000193387"/>
    </source>
</evidence>
<comment type="caution">
    <text evidence="4">The sequence shown here is derived from an EMBL/GenBank/DDBJ whole genome shotgun (WGS) entry which is preliminary data.</text>
</comment>
<evidence type="ECO:0008006" key="6">
    <source>
        <dbReference type="Google" id="ProtNLM"/>
    </source>
</evidence>
<comment type="subcellular location">
    <subcellularLocation>
        <location evidence="1">Membrane</location>
    </subcellularLocation>
</comment>
<protein>
    <recommendedName>
        <fullName evidence="6">Outer membrane protein</fullName>
    </recommendedName>
</protein>
<dbReference type="PANTHER" id="PTHR37042">
    <property type="entry name" value="OUTER MEMBRANE PROTEIN RV1973"/>
    <property type="match status" value="1"/>
</dbReference>